<organism evidence="1 2">
    <name type="scientific">Vibrio gazogenes DSM 21264 = NBRC 103151</name>
    <dbReference type="NCBI Taxonomy" id="1123492"/>
    <lineage>
        <taxon>Bacteria</taxon>
        <taxon>Pseudomonadati</taxon>
        <taxon>Pseudomonadota</taxon>
        <taxon>Gammaproteobacteria</taxon>
        <taxon>Vibrionales</taxon>
        <taxon>Vibrionaceae</taxon>
        <taxon>Vibrio</taxon>
    </lineage>
</organism>
<gene>
    <name evidence="1" type="ORF">SAMN02745781_02322</name>
</gene>
<sequence length="106" mass="12067">MDSLLRDAQHTRNSPDSGVFKLIFSSAFYSADRLIQRIDAITFSLTKNKKSDRMICRFLNSHRSDGNYLAHSDAHNIPFVVRAFLAKTLLFVIDPDEFSLSLKTSL</sequence>
<evidence type="ECO:0000313" key="1">
    <source>
        <dbReference type="EMBL" id="SHF45310.1"/>
    </source>
</evidence>
<protein>
    <submittedName>
        <fullName evidence="1">Uncharacterized protein</fullName>
    </submittedName>
</protein>
<name>A0A1M5BSD7_VIBGA</name>
<dbReference type="AlphaFoldDB" id="A0A1M5BSD7"/>
<dbReference type="Proteomes" id="UP000184159">
    <property type="component" value="Unassembled WGS sequence"/>
</dbReference>
<reference evidence="2" key="1">
    <citation type="submission" date="2016-11" db="EMBL/GenBank/DDBJ databases">
        <authorList>
            <person name="Varghese N."/>
            <person name="Submissions S."/>
        </authorList>
    </citation>
    <scope>NUCLEOTIDE SEQUENCE [LARGE SCALE GENOMIC DNA]</scope>
    <source>
        <strain evidence="2">DSM 21264</strain>
    </source>
</reference>
<proteinExistence type="predicted"/>
<evidence type="ECO:0000313" key="2">
    <source>
        <dbReference type="Proteomes" id="UP000184159"/>
    </source>
</evidence>
<accession>A0A1M5BSD7</accession>
<keyword evidence="2" id="KW-1185">Reference proteome</keyword>
<dbReference type="EMBL" id="FQUH01000010">
    <property type="protein sequence ID" value="SHF45310.1"/>
    <property type="molecule type" value="Genomic_DNA"/>
</dbReference>
<dbReference type="RefSeq" id="WP_072959389.1">
    <property type="nucleotide sequence ID" value="NZ_FQUH01000010.1"/>
</dbReference>